<dbReference type="AlphaFoldDB" id="A0A919WDQ0"/>
<evidence type="ECO:0000313" key="2">
    <source>
        <dbReference type="EMBL" id="GIM98200.1"/>
    </source>
</evidence>
<sequence>MRQRIFVGSSTEGLRVGQAVQLELDGDFDVTVWDQDVFRLTFANLENLLEALDSSDAGIFVLKPDDIVESRGSERPAVRDNVLFELGMFIGRLGRERTFMLVPRGAAAHLPSDLAGIAGASYDAERFERASRAAIAPACTQIREQILRVRRGGSTEPISESRLDRAMRRMSGDLERLLANLPTDRDPDGGRDQVSIRLGRADVEVAFGRIQDCRADTPAAVVALPANEYFDDECLRDTRSSLGAFVQAAFGDQLERFIGDVRKALADLPVQRVARAERRVDDSYGVGQAIQIGGYSPAVILVSATTERIGTGLRAEPHFLYAALQGIIETMNANRRTELFMPVLGAGHGGMPVSVALLFNLMALRSILNEDTGRHVRKVHLIVFRRDGRVDPDVDLHAIAERLPR</sequence>
<evidence type="ECO:0000313" key="3">
    <source>
        <dbReference type="Proteomes" id="UP000677082"/>
    </source>
</evidence>
<accession>A0A919WDQ0</accession>
<dbReference type="RefSeq" id="WP_213013821.1">
    <property type="nucleotide sequence ID" value="NZ_BOQN01000200.1"/>
</dbReference>
<comment type="caution">
    <text evidence="2">The sequence shown here is derived from an EMBL/GenBank/DDBJ whole genome shotgun (WGS) entry which is preliminary data.</text>
</comment>
<dbReference type="Gene3D" id="3.40.220.10">
    <property type="entry name" value="Leucine Aminopeptidase, subunit E, domain 1"/>
    <property type="match status" value="1"/>
</dbReference>
<dbReference type="Proteomes" id="UP000677082">
    <property type="component" value="Unassembled WGS sequence"/>
</dbReference>
<proteinExistence type="predicted"/>
<dbReference type="Pfam" id="PF10137">
    <property type="entry name" value="CAP12-PCTIR_TIR"/>
    <property type="match status" value="1"/>
</dbReference>
<dbReference type="InterPro" id="IPR043472">
    <property type="entry name" value="Macro_dom-like"/>
</dbReference>
<organism evidence="2 3">
    <name type="scientific">Paractinoplanes toevensis</name>
    <dbReference type="NCBI Taxonomy" id="571911"/>
    <lineage>
        <taxon>Bacteria</taxon>
        <taxon>Bacillati</taxon>
        <taxon>Actinomycetota</taxon>
        <taxon>Actinomycetes</taxon>
        <taxon>Micromonosporales</taxon>
        <taxon>Micromonosporaceae</taxon>
        <taxon>Paractinoplanes</taxon>
    </lineage>
</organism>
<name>A0A919WDQ0_9ACTN</name>
<dbReference type="SUPFAM" id="SSF52949">
    <property type="entry name" value="Macro domain-like"/>
    <property type="match status" value="1"/>
</dbReference>
<protein>
    <recommendedName>
        <fullName evidence="1">CD-NTase-associated protein 12/Pycsar effector protein TIR domain-containing protein</fullName>
    </recommendedName>
</protein>
<feature type="domain" description="CD-NTase-associated protein 12/Pycsar effector protein TIR" evidence="1">
    <location>
        <begin position="4"/>
        <end position="123"/>
    </location>
</feature>
<dbReference type="GO" id="GO:0050135">
    <property type="term" value="F:NADP+ nucleosidase activity"/>
    <property type="evidence" value="ECO:0007669"/>
    <property type="project" value="InterPro"/>
</dbReference>
<dbReference type="InterPro" id="IPR019302">
    <property type="entry name" value="CAP12/PCTIR_TIR_dom"/>
</dbReference>
<reference evidence="2 3" key="1">
    <citation type="submission" date="2021-03" db="EMBL/GenBank/DDBJ databases">
        <title>Whole genome shotgun sequence of Actinoplanes toevensis NBRC 105298.</title>
        <authorList>
            <person name="Komaki H."/>
            <person name="Tamura T."/>
        </authorList>
    </citation>
    <scope>NUCLEOTIDE SEQUENCE [LARGE SCALE GENOMIC DNA]</scope>
    <source>
        <strain evidence="2 3">NBRC 105298</strain>
    </source>
</reference>
<evidence type="ECO:0000259" key="1">
    <source>
        <dbReference type="Pfam" id="PF10137"/>
    </source>
</evidence>
<dbReference type="EMBL" id="BOQN01000200">
    <property type="protein sequence ID" value="GIM98200.1"/>
    <property type="molecule type" value="Genomic_DNA"/>
</dbReference>
<gene>
    <name evidence="2" type="ORF">Ato02nite_099930</name>
</gene>
<keyword evidence="3" id="KW-1185">Reference proteome</keyword>